<dbReference type="InterPro" id="IPR036291">
    <property type="entry name" value="NAD(P)-bd_dom_sf"/>
</dbReference>
<dbReference type="Gene3D" id="3.40.50.720">
    <property type="entry name" value="NAD(P)-binding Rossmann-like Domain"/>
    <property type="match status" value="1"/>
</dbReference>
<keyword evidence="4 8" id="KW-0862">Zinc</keyword>
<dbReference type="Pfam" id="PF00107">
    <property type="entry name" value="ADH_zinc_N"/>
    <property type="match status" value="1"/>
</dbReference>
<reference evidence="10" key="1">
    <citation type="submission" date="2023-06" db="EMBL/GenBank/DDBJ databases">
        <title>Rapid elucidation of strictosidine biosynthetic pathway and gene cluster from Mitragyna speciosa using multi-gene yeast integration.</title>
        <authorList>
            <person name="Gong F."/>
            <person name="Wu Y."/>
            <person name="Han D.-O."/>
            <person name="Han J."/>
            <person name="Li S."/>
        </authorList>
    </citation>
    <scope>NUCLEOTIDE SEQUENCE</scope>
</reference>
<dbReference type="PANTHER" id="PTHR43880">
    <property type="entry name" value="ALCOHOL DEHYDROGENASE"/>
    <property type="match status" value="1"/>
</dbReference>
<dbReference type="PROSITE" id="PS00059">
    <property type="entry name" value="ADH_ZINC"/>
    <property type="match status" value="1"/>
</dbReference>
<dbReference type="SUPFAM" id="SSF51735">
    <property type="entry name" value="NAD(P)-binding Rossmann-fold domains"/>
    <property type="match status" value="1"/>
</dbReference>
<comment type="cofactor">
    <cofactor evidence="1 8">
        <name>Zn(2+)</name>
        <dbReference type="ChEBI" id="CHEBI:29105"/>
    </cofactor>
</comment>
<evidence type="ECO:0000256" key="6">
    <source>
        <dbReference type="ARBA" id="ARBA00023027"/>
    </source>
</evidence>
<evidence type="ECO:0000259" key="9">
    <source>
        <dbReference type="SMART" id="SM00829"/>
    </source>
</evidence>
<dbReference type="SMART" id="SM00829">
    <property type="entry name" value="PKS_ER"/>
    <property type="match status" value="1"/>
</dbReference>
<dbReference type="GO" id="GO:0005829">
    <property type="term" value="C:cytosol"/>
    <property type="evidence" value="ECO:0007669"/>
    <property type="project" value="TreeGrafter"/>
</dbReference>
<dbReference type="InterPro" id="IPR020843">
    <property type="entry name" value="ER"/>
</dbReference>
<sequence length="383" mass="41079">MSTSNGSNMITCRGVVCWGPGEAPKVEEIEVETPRSGEVRVKMLFASLCHTDVLCCKGFPAPVFPRVLGHEGVGEIESIGEGVSQLKVGDVVIPTYLGECKKCNNCRSGRTNICQTYPLQAFTGLMPDGTSRMSIAGAGGPLKLYHFLSCSTWSQYTVVDANYVVKIDSRLPLPHASFLSCGFTTGFGATWKEAKVEEGSTVAVFGLGAVGLGAVEGARVHGAAQIIGIDINESKREKGEAFGMTHCINPKGAGNKSISEMVKELTDGLGVDYSFECTGVPDLVNEALEATKVGVGQMIMLGAGTQKSLAINFVSLLGCRTFKYSVFGGVKVQSDLPVMIDKCINKEIKKLDQLLTHEVQLKDINRAFRLLKEPDCVKVLIRL</sequence>
<dbReference type="Pfam" id="PF08240">
    <property type="entry name" value="ADH_N"/>
    <property type="match status" value="1"/>
</dbReference>
<dbReference type="FunFam" id="3.90.180.10:FF:000067">
    <property type="entry name" value="alcohol dehydrogenase 1-like isoform X1"/>
    <property type="match status" value="1"/>
</dbReference>
<dbReference type="PANTHER" id="PTHR43880:SF38">
    <property type="entry name" value="ALCOHOL DEHYDROGENASE-RELATED"/>
    <property type="match status" value="1"/>
</dbReference>
<evidence type="ECO:0000256" key="4">
    <source>
        <dbReference type="ARBA" id="ARBA00022833"/>
    </source>
</evidence>
<dbReference type="GO" id="GO:0008270">
    <property type="term" value="F:zinc ion binding"/>
    <property type="evidence" value="ECO:0007669"/>
    <property type="project" value="InterPro"/>
</dbReference>
<dbReference type="InterPro" id="IPR013149">
    <property type="entry name" value="ADH-like_C"/>
</dbReference>
<dbReference type="InterPro" id="IPR002328">
    <property type="entry name" value="ADH_Zn_CS"/>
</dbReference>
<evidence type="ECO:0000256" key="1">
    <source>
        <dbReference type="ARBA" id="ARBA00001947"/>
    </source>
</evidence>
<dbReference type="FunFam" id="3.40.50.720:FF:000003">
    <property type="entry name" value="S-(hydroxymethyl)glutathione dehydrogenase"/>
    <property type="match status" value="1"/>
</dbReference>
<evidence type="ECO:0000256" key="5">
    <source>
        <dbReference type="ARBA" id="ARBA00023002"/>
    </source>
</evidence>
<dbReference type="SUPFAM" id="SSF50129">
    <property type="entry name" value="GroES-like"/>
    <property type="match status" value="1"/>
</dbReference>
<comment type="subunit">
    <text evidence="2">Homodimer.</text>
</comment>
<dbReference type="Gene3D" id="3.90.180.10">
    <property type="entry name" value="Medium-chain alcohol dehydrogenases, catalytic domain"/>
    <property type="match status" value="1"/>
</dbReference>
<feature type="domain" description="Enoyl reductase (ER)" evidence="9">
    <location>
        <begin position="19"/>
        <end position="381"/>
    </location>
</feature>
<evidence type="ECO:0000256" key="3">
    <source>
        <dbReference type="ARBA" id="ARBA00022723"/>
    </source>
</evidence>
<evidence type="ECO:0000256" key="7">
    <source>
        <dbReference type="ARBA" id="ARBA00060764"/>
    </source>
</evidence>
<dbReference type="GO" id="GO:0046294">
    <property type="term" value="P:formaldehyde catabolic process"/>
    <property type="evidence" value="ECO:0007669"/>
    <property type="project" value="TreeGrafter"/>
</dbReference>
<proteinExistence type="evidence at transcript level"/>
<evidence type="ECO:0000313" key="10">
    <source>
        <dbReference type="EMBL" id="WIE96236.1"/>
    </source>
</evidence>
<evidence type="ECO:0000256" key="2">
    <source>
        <dbReference type="ARBA" id="ARBA00011738"/>
    </source>
</evidence>
<name>A0AAT9US37_9GENT</name>
<dbReference type="InterPro" id="IPR011032">
    <property type="entry name" value="GroES-like_sf"/>
</dbReference>
<gene>
    <name evidence="10" type="primary">CYPADH</name>
</gene>
<dbReference type="EMBL" id="OR074956">
    <property type="protein sequence ID" value="WIE96236.1"/>
    <property type="molecule type" value="mRNA"/>
</dbReference>
<keyword evidence="6" id="KW-0520">NAD</keyword>
<evidence type="ECO:0000256" key="8">
    <source>
        <dbReference type="RuleBase" id="RU361277"/>
    </source>
</evidence>
<dbReference type="GO" id="GO:0051903">
    <property type="term" value="F:S-(hydroxymethyl)glutathione dehydrogenase [NAD(P)+] activity"/>
    <property type="evidence" value="ECO:0007669"/>
    <property type="project" value="TreeGrafter"/>
</dbReference>
<protein>
    <submittedName>
        <fullName evidence="10">Alcohol dehydrogenase 2</fullName>
    </submittedName>
</protein>
<dbReference type="CDD" id="cd08277">
    <property type="entry name" value="liver_alcohol_DH_like"/>
    <property type="match status" value="1"/>
</dbReference>
<comment type="similarity">
    <text evidence="7">Belongs to the zinc-containing alcohol dehydrogenase family. Class-IV subfamily.</text>
</comment>
<keyword evidence="3 8" id="KW-0479">Metal-binding</keyword>
<accession>A0AAT9US37</accession>
<organism evidence="10">
    <name type="scientific">Mitragyna speciosa</name>
    <dbReference type="NCBI Taxonomy" id="170351"/>
    <lineage>
        <taxon>Eukaryota</taxon>
        <taxon>Viridiplantae</taxon>
        <taxon>Streptophyta</taxon>
        <taxon>Embryophyta</taxon>
        <taxon>Tracheophyta</taxon>
        <taxon>Spermatophyta</taxon>
        <taxon>Magnoliopsida</taxon>
        <taxon>eudicotyledons</taxon>
        <taxon>Gunneridae</taxon>
        <taxon>Pentapetalae</taxon>
        <taxon>asterids</taxon>
        <taxon>lamiids</taxon>
        <taxon>Gentianales</taxon>
        <taxon>Rubiaceae</taxon>
        <taxon>Cinchonoideae</taxon>
        <taxon>Naucleeae</taxon>
        <taxon>Mitragyna</taxon>
    </lineage>
</organism>
<keyword evidence="5" id="KW-0560">Oxidoreductase</keyword>
<dbReference type="AlphaFoldDB" id="A0AAT9US37"/>
<dbReference type="InterPro" id="IPR013154">
    <property type="entry name" value="ADH-like_N"/>
</dbReference>